<protein>
    <submittedName>
        <fullName evidence="1">Uncharacterized protein</fullName>
    </submittedName>
</protein>
<keyword evidence="1" id="KW-0496">Mitochondrion</keyword>
<name>S5TRP5_ACHHY</name>
<evidence type="ECO:0000313" key="1">
    <source>
        <dbReference type="EMBL" id="AGS55477.1"/>
    </source>
</evidence>
<geneLocation type="mitochondrion" evidence="1"/>
<dbReference type="AlphaFoldDB" id="S5TRP5"/>
<dbReference type="GeneID" id="16833597"/>
<proteinExistence type="predicted"/>
<sequence length="195" mass="23032">MTTYRFEETFNDVIIEDDNLVEFDFLNIDDIQIDHLFNYFFNENINALNQYLINSNYDIDIEVFMNVDDVTANGYAYLEQFLNQGIDQNWDIIFLNKLKYENSIQKSFNILNEIMLLEKKISADILDINFNLNNLLQINCLNDLPNILIIYQEGHSKYINDMYNILTTIVFHPHSHQETIGFNSDVVITILSYLT</sequence>
<organism evidence="1">
    <name type="scientific">Achlya hypogyna</name>
    <name type="common">Oomycete</name>
    <name type="synonym">Protoachlya hypogyna</name>
    <dbReference type="NCBI Taxonomy" id="1202772"/>
    <lineage>
        <taxon>Eukaryota</taxon>
        <taxon>Sar</taxon>
        <taxon>Stramenopiles</taxon>
        <taxon>Oomycota</taxon>
        <taxon>Saprolegniomycetes</taxon>
        <taxon>Saprolegniales</taxon>
        <taxon>Achlyaceae</taxon>
        <taxon>Achlya</taxon>
    </lineage>
</organism>
<accession>S5TRP5</accession>
<dbReference type="EMBL" id="KF226724">
    <property type="protein sequence ID" value="AGS55477.1"/>
    <property type="molecule type" value="Genomic_DNA"/>
</dbReference>
<reference evidence="1" key="2">
    <citation type="journal article" date="2014" name="J. Eukaryot. Microbiol.">
        <title>Mitochondrial Genome Sequences and Comparative Genomics of Achlya hypogyna and Thraustotheca clavata.</title>
        <authorList>
            <person name="O'Brien M.A."/>
            <person name="Misner I."/>
            <person name="Lane C.E."/>
        </authorList>
    </citation>
    <scope>NUCLEOTIDE SEQUENCE</scope>
</reference>
<reference evidence="1" key="1">
    <citation type="submission" date="2013-06" db="EMBL/GenBank/DDBJ databases">
        <authorList>
            <person name="O'Brian M.A."/>
            <person name="Misner I."/>
            <person name="Lane C.E."/>
        </authorList>
    </citation>
    <scope>NUCLEOTIDE SEQUENCE</scope>
</reference>
<dbReference type="RefSeq" id="YP_008475372.1">
    <property type="nucleotide sequence ID" value="NC_022178.1"/>
</dbReference>